<organism evidence="2 3">
    <name type="scientific">Gulosibacter chungangensis</name>
    <dbReference type="NCBI Taxonomy" id="979746"/>
    <lineage>
        <taxon>Bacteria</taxon>
        <taxon>Bacillati</taxon>
        <taxon>Actinomycetota</taxon>
        <taxon>Actinomycetes</taxon>
        <taxon>Micrococcales</taxon>
        <taxon>Microbacteriaceae</taxon>
        <taxon>Gulosibacter</taxon>
    </lineage>
</organism>
<gene>
    <name evidence="2" type="ORF">F8O05_03860</name>
</gene>
<dbReference type="SUPFAM" id="SSF54593">
    <property type="entry name" value="Glyoxalase/Bleomycin resistance protein/Dihydroxybiphenyl dioxygenase"/>
    <property type="match status" value="2"/>
</dbReference>
<dbReference type="RefSeq" id="WP_158051450.1">
    <property type="nucleotide sequence ID" value="NZ_WBKB01000002.1"/>
</dbReference>
<dbReference type="Gene3D" id="3.10.180.10">
    <property type="entry name" value="2,3-Dihydroxybiphenyl 1,2-Dioxygenase, domain 1"/>
    <property type="match status" value="1"/>
</dbReference>
<dbReference type="OrthoDB" id="9806473at2"/>
<evidence type="ECO:0000313" key="3">
    <source>
        <dbReference type="Proteomes" id="UP000433493"/>
    </source>
</evidence>
<comment type="caution">
    <text evidence="2">The sequence shown here is derived from an EMBL/GenBank/DDBJ whole genome shotgun (WGS) entry which is preliminary data.</text>
</comment>
<reference evidence="2 3" key="1">
    <citation type="submission" date="2019-09" db="EMBL/GenBank/DDBJ databases">
        <title>Phylogeny of genus Pseudoclavibacter and closely related genus.</title>
        <authorList>
            <person name="Li Y."/>
        </authorList>
    </citation>
    <scope>NUCLEOTIDE SEQUENCE [LARGE SCALE GENOMIC DNA]</scope>
    <source>
        <strain evidence="2 3">KCTC 13959</strain>
    </source>
</reference>
<dbReference type="Pfam" id="PF06983">
    <property type="entry name" value="3-dmu-9_3-mt"/>
    <property type="match status" value="2"/>
</dbReference>
<accession>A0A7J5BDJ0</accession>
<dbReference type="InterPro" id="IPR028973">
    <property type="entry name" value="PhnB-like"/>
</dbReference>
<proteinExistence type="predicted"/>
<protein>
    <submittedName>
        <fullName evidence="2">VOC family protein</fullName>
    </submittedName>
</protein>
<sequence>MQLITPHLWFDGNADEAVRFYLDAFPESIRIATHYYPTEGLLDFQSHMAGKILAVDFKLGELNFVGINAGNEFRPNPAISFMVNFDPLVMSNAAERLNALWNQLIIDGKILMPLDQYPFSELYGWVEDQYGVSWQLILTDPAGEPRPHIIPSFMFAGKHVNRAREAVERWLSVFPQSDFGTIAEYPEQTGPAAAGSLMFSDFHLTGQWFAAMDSGVEQDLSFTEGVSLAIACKNQQEIDHYWAALSRVPESEVCGWCKDDFGVSWQVIPETMTELLARPHGYQTLMTMKKIDIDQFAE</sequence>
<evidence type="ECO:0000259" key="1">
    <source>
        <dbReference type="Pfam" id="PF06983"/>
    </source>
</evidence>
<dbReference type="InterPro" id="IPR029068">
    <property type="entry name" value="Glyas_Bleomycin-R_OHBP_Dase"/>
</dbReference>
<feature type="domain" description="PhnB-like" evidence="1">
    <location>
        <begin position="4"/>
        <end position="137"/>
    </location>
</feature>
<evidence type="ECO:0000313" key="2">
    <source>
        <dbReference type="EMBL" id="KAB1643946.1"/>
    </source>
</evidence>
<dbReference type="PANTHER" id="PTHR33990">
    <property type="entry name" value="PROTEIN YJDN-RELATED"/>
    <property type="match status" value="1"/>
</dbReference>
<dbReference type="Proteomes" id="UP000433493">
    <property type="component" value="Unassembled WGS sequence"/>
</dbReference>
<dbReference type="CDD" id="cd06588">
    <property type="entry name" value="PhnB_like"/>
    <property type="match status" value="2"/>
</dbReference>
<dbReference type="Gene3D" id="3.30.720.100">
    <property type="match status" value="1"/>
</dbReference>
<dbReference type="AlphaFoldDB" id="A0A7J5BDJ0"/>
<keyword evidence="3" id="KW-1185">Reference proteome</keyword>
<dbReference type="Gene3D" id="3.30.720.110">
    <property type="match status" value="1"/>
</dbReference>
<dbReference type="EMBL" id="WBKB01000002">
    <property type="protein sequence ID" value="KAB1643946.1"/>
    <property type="molecule type" value="Genomic_DNA"/>
</dbReference>
<feature type="domain" description="PhnB-like" evidence="1">
    <location>
        <begin position="148"/>
        <end position="268"/>
    </location>
</feature>
<name>A0A7J5BDJ0_9MICO</name>